<dbReference type="AlphaFoldDB" id="A0A161IV21"/>
<accession>A0A161IV21</accession>
<name>A0A161IV21_9GAMM</name>
<sequence length="39" mass="4263">MPPGWRHEPGIIAWNAPFPPPPGPVWTPGCPWTTCPSAR</sequence>
<evidence type="ECO:0000313" key="1">
    <source>
        <dbReference type="EMBL" id="AND68289.1"/>
    </source>
</evidence>
<keyword evidence="2" id="KW-1185">Reference proteome</keyword>
<proteinExistence type="predicted"/>
<reference evidence="1 2" key="1">
    <citation type="submission" date="2016-02" db="EMBL/GenBank/DDBJ databases">
        <title>Complete genome sequencing and analysis of ATSB10, Dyella thiooxydans isolated from rhizosphere soil of sunflower (Helianthus annuus L.).</title>
        <authorList>
            <person name="Lee Y."/>
            <person name="Hwangbo K."/>
            <person name="Chung H."/>
            <person name="Yoo J."/>
            <person name="Kim K.Y."/>
            <person name="Sa T.M."/>
            <person name="Um Y."/>
            <person name="Madhaiyan M."/>
        </authorList>
    </citation>
    <scope>NUCLEOTIDE SEQUENCE [LARGE SCALE GENOMIC DNA]</scope>
    <source>
        <strain evidence="1 2">ATSB10</strain>
    </source>
</reference>
<dbReference type="EMBL" id="CP014841">
    <property type="protein sequence ID" value="AND68289.1"/>
    <property type="molecule type" value="Genomic_DNA"/>
</dbReference>
<organism evidence="1 2">
    <name type="scientific">Dyella thiooxydans</name>
    <dbReference type="NCBI Taxonomy" id="445710"/>
    <lineage>
        <taxon>Bacteria</taxon>
        <taxon>Pseudomonadati</taxon>
        <taxon>Pseudomonadota</taxon>
        <taxon>Gammaproteobacteria</taxon>
        <taxon>Lysobacterales</taxon>
        <taxon>Rhodanobacteraceae</taxon>
        <taxon>Dyella</taxon>
    </lineage>
</organism>
<dbReference type="Proteomes" id="UP000077255">
    <property type="component" value="Chromosome"/>
</dbReference>
<gene>
    <name evidence="1" type="ORF">ATSB10_08350</name>
</gene>
<evidence type="ECO:0000313" key="2">
    <source>
        <dbReference type="Proteomes" id="UP000077255"/>
    </source>
</evidence>
<protein>
    <submittedName>
        <fullName evidence="1">Uncharacterized protein</fullName>
    </submittedName>
</protein>
<dbReference type="KEGG" id="dtx:ATSB10_08350"/>